<proteinExistence type="predicted"/>
<evidence type="ECO:0000256" key="1">
    <source>
        <dbReference type="SAM" id="MobiDB-lite"/>
    </source>
</evidence>
<dbReference type="AlphaFoldDB" id="A0A4C1XBK8"/>
<dbReference type="OrthoDB" id="7462476at2759"/>
<evidence type="ECO:0000313" key="2">
    <source>
        <dbReference type="EMBL" id="GBP60788.1"/>
    </source>
</evidence>
<dbReference type="Proteomes" id="UP000299102">
    <property type="component" value="Unassembled WGS sequence"/>
</dbReference>
<comment type="caution">
    <text evidence="2">The sequence shown here is derived from an EMBL/GenBank/DDBJ whole genome shotgun (WGS) entry which is preliminary data.</text>
</comment>
<evidence type="ECO:0000313" key="3">
    <source>
        <dbReference type="Proteomes" id="UP000299102"/>
    </source>
</evidence>
<organism evidence="2 3">
    <name type="scientific">Eumeta variegata</name>
    <name type="common">Bagworm moth</name>
    <name type="synonym">Eumeta japonica</name>
    <dbReference type="NCBI Taxonomy" id="151549"/>
    <lineage>
        <taxon>Eukaryota</taxon>
        <taxon>Metazoa</taxon>
        <taxon>Ecdysozoa</taxon>
        <taxon>Arthropoda</taxon>
        <taxon>Hexapoda</taxon>
        <taxon>Insecta</taxon>
        <taxon>Pterygota</taxon>
        <taxon>Neoptera</taxon>
        <taxon>Endopterygota</taxon>
        <taxon>Lepidoptera</taxon>
        <taxon>Glossata</taxon>
        <taxon>Ditrysia</taxon>
        <taxon>Tineoidea</taxon>
        <taxon>Psychidae</taxon>
        <taxon>Oiketicinae</taxon>
        <taxon>Eumeta</taxon>
    </lineage>
</organism>
<reference evidence="2 3" key="1">
    <citation type="journal article" date="2019" name="Commun. Biol.">
        <title>The bagworm genome reveals a unique fibroin gene that provides high tensile strength.</title>
        <authorList>
            <person name="Kono N."/>
            <person name="Nakamura H."/>
            <person name="Ohtoshi R."/>
            <person name="Tomita M."/>
            <person name="Numata K."/>
            <person name="Arakawa K."/>
        </authorList>
    </citation>
    <scope>NUCLEOTIDE SEQUENCE [LARGE SCALE GENOMIC DNA]</scope>
</reference>
<feature type="compositionally biased region" description="Basic and acidic residues" evidence="1">
    <location>
        <begin position="132"/>
        <end position="148"/>
    </location>
</feature>
<accession>A0A4C1XBK8</accession>
<feature type="compositionally biased region" description="Basic and acidic residues" evidence="1">
    <location>
        <begin position="161"/>
        <end position="175"/>
    </location>
</feature>
<feature type="compositionally biased region" description="Basic and acidic residues" evidence="1">
    <location>
        <begin position="83"/>
        <end position="115"/>
    </location>
</feature>
<keyword evidence="3" id="KW-1185">Reference proteome</keyword>
<feature type="compositionally biased region" description="Low complexity" evidence="1">
    <location>
        <begin position="178"/>
        <end position="191"/>
    </location>
</feature>
<dbReference type="EMBL" id="BGZK01000795">
    <property type="protein sequence ID" value="GBP60788.1"/>
    <property type="molecule type" value="Genomic_DNA"/>
</dbReference>
<sequence>MAKLSRLEWQMILLKIRQDMLASVWWCELCRVYLPRAEAGSTEESEALRRHCRLRMHLGRYVQHRDTRTLRKHAERIHRQLHQQKEEEEKDDASADEGKTKDTKESGEERKKKPVENGGDNADTSGGGQDKLWADVDKDIGEFLREVDPQGNDASDDEEDLGRYDKFRKSDKKLSESAAGGEDADAVAAEAATDKAGVEIKTQT</sequence>
<protein>
    <submittedName>
        <fullName evidence="2">Uncharacterized protein</fullName>
    </submittedName>
</protein>
<feature type="region of interest" description="Disordered" evidence="1">
    <location>
        <begin position="80"/>
        <end position="204"/>
    </location>
</feature>
<gene>
    <name evidence="2" type="ORF">EVAR_41127_1</name>
</gene>
<name>A0A4C1XBK8_EUMVA</name>
<dbReference type="STRING" id="151549.A0A4C1XBK8"/>